<reference evidence="8 9" key="2">
    <citation type="submission" date="2024-05" db="EMBL/GenBank/DDBJ databases">
        <authorList>
            <person name="Chen Y."/>
            <person name="Shah S."/>
            <person name="Dougan E. K."/>
            <person name="Thang M."/>
            <person name="Chan C."/>
        </authorList>
    </citation>
    <scope>NUCLEOTIDE SEQUENCE [LARGE SCALE GENOMIC DNA]</scope>
</reference>
<feature type="region of interest" description="Disordered" evidence="5">
    <location>
        <begin position="479"/>
        <end position="499"/>
    </location>
</feature>
<dbReference type="PROSITE" id="PS50072">
    <property type="entry name" value="CSA_PPIASE_2"/>
    <property type="match status" value="1"/>
</dbReference>
<reference evidence="7" key="1">
    <citation type="submission" date="2022-10" db="EMBL/GenBank/DDBJ databases">
        <authorList>
            <person name="Chen Y."/>
            <person name="Dougan E. K."/>
            <person name="Chan C."/>
            <person name="Rhodes N."/>
            <person name="Thang M."/>
        </authorList>
    </citation>
    <scope>NUCLEOTIDE SEQUENCE</scope>
</reference>
<dbReference type="PANTHER" id="PTHR45625:SF4">
    <property type="entry name" value="PEPTIDYLPROLYL ISOMERASE DOMAIN AND WD REPEAT-CONTAINING PROTEIN 1"/>
    <property type="match status" value="1"/>
</dbReference>
<evidence type="ECO:0000256" key="4">
    <source>
        <dbReference type="PROSITE-ProRule" id="PRU00708"/>
    </source>
</evidence>
<feature type="domain" description="PPIase cyclophilin-type" evidence="6">
    <location>
        <begin position="55"/>
        <end position="238"/>
    </location>
</feature>
<dbReference type="PROSITE" id="PS51375">
    <property type="entry name" value="PPR"/>
    <property type="match status" value="1"/>
</dbReference>
<dbReference type="AlphaFoldDB" id="A0A9P1FGP1"/>
<evidence type="ECO:0000313" key="9">
    <source>
        <dbReference type="Proteomes" id="UP001152797"/>
    </source>
</evidence>
<organism evidence="7">
    <name type="scientific">Cladocopium goreaui</name>
    <dbReference type="NCBI Taxonomy" id="2562237"/>
    <lineage>
        <taxon>Eukaryota</taxon>
        <taxon>Sar</taxon>
        <taxon>Alveolata</taxon>
        <taxon>Dinophyceae</taxon>
        <taxon>Suessiales</taxon>
        <taxon>Symbiodiniaceae</taxon>
        <taxon>Cladocopium</taxon>
    </lineage>
</organism>
<dbReference type="GO" id="GO:0003755">
    <property type="term" value="F:peptidyl-prolyl cis-trans isomerase activity"/>
    <property type="evidence" value="ECO:0007669"/>
    <property type="project" value="UniProtKB-KW"/>
</dbReference>
<gene>
    <name evidence="7" type="ORF">C1SCF055_LOCUS2455</name>
</gene>
<dbReference type="CDD" id="cd00317">
    <property type="entry name" value="cyclophilin"/>
    <property type="match status" value="1"/>
</dbReference>
<evidence type="ECO:0000313" key="7">
    <source>
        <dbReference type="EMBL" id="CAI3974015.1"/>
    </source>
</evidence>
<dbReference type="OrthoDB" id="271386at2759"/>
<proteinExistence type="predicted"/>
<dbReference type="Pfam" id="PF00160">
    <property type="entry name" value="Pro_isomerase"/>
    <property type="match status" value="1"/>
</dbReference>
<dbReference type="SUPFAM" id="SSF50891">
    <property type="entry name" value="Cyclophilin-like"/>
    <property type="match status" value="1"/>
</dbReference>
<dbReference type="EMBL" id="CAMXCT020000113">
    <property type="protein sequence ID" value="CAL1127390.1"/>
    <property type="molecule type" value="Genomic_DNA"/>
</dbReference>
<feature type="non-terminal residue" evidence="7">
    <location>
        <position position="894"/>
    </location>
</feature>
<name>A0A9P1FGP1_9DINO</name>
<keyword evidence="9" id="KW-1185">Reference proteome</keyword>
<dbReference type="InterPro" id="IPR002130">
    <property type="entry name" value="Cyclophilin-type_PPIase_dom"/>
</dbReference>
<evidence type="ECO:0000259" key="6">
    <source>
        <dbReference type="PROSITE" id="PS50072"/>
    </source>
</evidence>
<dbReference type="NCBIfam" id="TIGR00756">
    <property type="entry name" value="PPR"/>
    <property type="match status" value="1"/>
</dbReference>
<dbReference type="PANTHER" id="PTHR45625">
    <property type="entry name" value="PEPTIDYL-PROLYL CIS-TRANS ISOMERASE-RELATED"/>
    <property type="match status" value="1"/>
</dbReference>
<dbReference type="Pfam" id="PF13041">
    <property type="entry name" value="PPR_2"/>
    <property type="match status" value="1"/>
</dbReference>
<protein>
    <recommendedName>
        <fullName evidence="1">peptidylprolyl isomerase</fullName>
        <ecNumber evidence="1">5.2.1.8</ecNumber>
    </recommendedName>
</protein>
<dbReference type="PRINTS" id="PR00153">
    <property type="entry name" value="CSAPPISMRASE"/>
</dbReference>
<keyword evidence="3 8" id="KW-0413">Isomerase</keyword>
<dbReference type="Proteomes" id="UP001152797">
    <property type="component" value="Unassembled WGS sequence"/>
</dbReference>
<evidence type="ECO:0000256" key="5">
    <source>
        <dbReference type="SAM" id="MobiDB-lite"/>
    </source>
</evidence>
<dbReference type="Gene3D" id="2.40.100.10">
    <property type="entry name" value="Cyclophilin-like"/>
    <property type="match status" value="1"/>
</dbReference>
<dbReference type="EC" id="5.2.1.8" evidence="1"/>
<comment type="caution">
    <text evidence="7">The sequence shown here is derived from an EMBL/GenBank/DDBJ whole genome shotgun (WGS) entry which is preliminary data.</text>
</comment>
<dbReference type="EMBL" id="CAMXCT030000113">
    <property type="protein sequence ID" value="CAL4761327.1"/>
    <property type="molecule type" value="Genomic_DNA"/>
</dbReference>
<evidence type="ECO:0000313" key="8">
    <source>
        <dbReference type="EMBL" id="CAL4761327.1"/>
    </source>
</evidence>
<evidence type="ECO:0000256" key="3">
    <source>
        <dbReference type="ARBA" id="ARBA00023235"/>
    </source>
</evidence>
<dbReference type="InterPro" id="IPR002885">
    <property type="entry name" value="PPR_rpt"/>
</dbReference>
<accession>A0A9P1FGP1</accession>
<dbReference type="InterPro" id="IPR029000">
    <property type="entry name" value="Cyclophilin-like_dom_sf"/>
</dbReference>
<dbReference type="InterPro" id="IPR011990">
    <property type="entry name" value="TPR-like_helical_dom_sf"/>
</dbReference>
<dbReference type="Gene3D" id="1.25.40.10">
    <property type="entry name" value="Tetratricopeptide repeat domain"/>
    <property type="match status" value="3"/>
</dbReference>
<feature type="repeat" description="PPR" evidence="4">
    <location>
        <begin position="302"/>
        <end position="336"/>
    </location>
</feature>
<keyword evidence="2" id="KW-0697">Rotamase</keyword>
<dbReference type="InterPro" id="IPR044666">
    <property type="entry name" value="Cyclophilin_A-like"/>
</dbReference>
<evidence type="ECO:0000256" key="1">
    <source>
        <dbReference type="ARBA" id="ARBA00013194"/>
    </source>
</evidence>
<sequence length="894" mass="97379">CPQSASQPVGGRCGSAQSGLALQLALGALAAGAASTFARRQRKRGRAASPVACCANPVATCETSMGTFKVELFLDQMPLTASNWIDLAKTGFYDGIHFHRVIPNFMCQFGCPYAKDPKSPRAGTGGPTEGSFEILDGSRKAFRDAGGNIEDEFTAQLGNEPGTLSMANTGAPNSGGSQFFINVNNNSFLNWFDRSTPSAHPVFGKVVEGYDLIEKISKVPTDARDCPQDPVKMVKITVADILATLRSLCKAFYHWIIHACQTKLENPEAARWFATRMEKSGLKANAAKLRWDVMMASGIKPNRITYNILISSCAKMRDAAGAEKWMLQMMDQGIKPCTVSFTAVISAFAKIGVRSRDGGGEDLEDAEAWFRRMEDINQLWSLVVLESKEEADSVVYNSMINACLILRHFGWCAHEETPVGSLLDVGKLAELWQGSGLTDTGLQAYSDMIANVTKEDDKLVAVAEFFSNEAHWTDMLAQRTADGQSRDRRPPPPPPDVHFPDLVWAQQPLVDAVTLSGTVLGIPVVATHDNPNWRQAPMALAMLVARRFGDGEATTVWALHKTEVTILEGQQFSSQRCSAKAGDIDRADHWLERMLQAGVKPDDKTYNSWSLMHACGRNGHPQRAELWYALLGKNAGCRQMTSMGFRPAQGLSESGSIVVPAPAIGRLHCTMVLSSPFLQAAYWIQDTESSDCLNRGLLRACAVRGDVNAAKSWFSALLSNGHTPSTITYNCMASAFLRAGISDTLKTMSDMSGVRFRGAFDSDWLVRMLKENCQPDAVTQAILQGDDPETGLGARLSTTPQPPATDPISRASLSASMCLLILKGLPVPLEDVGHSTTAVVLVDYVKVMELFQAPIPDKGLPPDNFLVFSNPVSPVYHWVYVSRRILMQIAKDPG</sequence>
<evidence type="ECO:0000256" key="2">
    <source>
        <dbReference type="ARBA" id="ARBA00023110"/>
    </source>
</evidence>
<dbReference type="EMBL" id="CAMXCT010000113">
    <property type="protein sequence ID" value="CAI3974015.1"/>
    <property type="molecule type" value="Genomic_DNA"/>
</dbReference>
<feature type="non-terminal residue" evidence="7">
    <location>
        <position position="1"/>
    </location>
</feature>